<keyword evidence="3" id="KW-1185">Reference proteome</keyword>
<name>S7PUD7_GLOTA</name>
<dbReference type="KEGG" id="gtr:GLOTRDRAFT_96841"/>
<protein>
    <submittedName>
        <fullName evidence="2">Uncharacterized protein</fullName>
    </submittedName>
</protein>
<dbReference type="Proteomes" id="UP000030669">
    <property type="component" value="Unassembled WGS sequence"/>
</dbReference>
<evidence type="ECO:0000256" key="1">
    <source>
        <dbReference type="SAM" id="MobiDB-lite"/>
    </source>
</evidence>
<gene>
    <name evidence="2" type="ORF">GLOTRDRAFT_96841</name>
</gene>
<dbReference type="EMBL" id="KB469313">
    <property type="protein sequence ID" value="EPQ50942.1"/>
    <property type="molecule type" value="Genomic_DNA"/>
</dbReference>
<evidence type="ECO:0000313" key="2">
    <source>
        <dbReference type="EMBL" id="EPQ50942.1"/>
    </source>
</evidence>
<dbReference type="RefSeq" id="XP_007870807.1">
    <property type="nucleotide sequence ID" value="XM_007872616.1"/>
</dbReference>
<sequence>MSVDDQRPYIRYNRKELEKLKKEELVQLVQLQPGKWPNNVEWPPAGPTKAVLRKVLLTPRYGFGRPVEDVGEIPHVKPSNDSAPSRAGFAEEVMRRQSSSSVLEGGEDRGAGWESSEGPQDAAPLTEQREHVGEQSTRIPENDGSLTEGTLMAATDLYEYERSPQTKFWRATLTLADEIHEEEQTASGVPGDISETVISSEVPGRAQDIAHPDDTATECQSLGQSNETLENEAVSDQSMVFADRMHEAPLSQGLSMDGSYLSDANWEDEFGKLNLHDEGHRSDASNLNDTEVVHITVFYRLSVC</sequence>
<organism evidence="2 3">
    <name type="scientific">Gloeophyllum trabeum (strain ATCC 11539 / FP-39264 / Madison 617)</name>
    <name type="common">Brown rot fungus</name>
    <dbReference type="NCBI Taxonomy" id="670483"/>
    <lineage>
        <taxon>Eukaryota</taxon>
        <taxon>Fungi</taxon>
        <taxon>Dikarya</taxon>
        <taxon>Basidiomycota</taxon>
        <taxon>Agaricomycotina</taxon>
        <taxon>Agaricomycetes</taxon>
        <taxon>Gloeophyllales</taxon>
        <taxon>Gloeophyllaceae</taxon>
        <taxon>Gloeophyllum</taxon>
    </lineage>
</organism>
<evidence type="ECO:0000313" key="3">
    <source>
        <dbReference type="Proteomes" id="UP000030669"/>
    </source>
</evidence>
<dbReference type="HOGENOM" id="CLU_915434_0_0_1"/>
<dbReference type="AlphaFoldDB" id="S7PUD7"/>
<feature type="compositionally biased region" description="Polar residues" evidence="1">
    <location>
        <begin position="134"/>
        <end position="147"/>
    </location>
</feature>
<dbReference type="GeneID" id="19309907"/>
<accession>S7PUD7</accession>
<reference evidence="2 3" key="1">
    <citation type="journal article" date="2012" name="Science">
        <title>The Paleozoic origin of enzymatic lignin decomposition reconstructed from 31 fungal genomes.</title>
        <authorList>
            <person name="Floudas D."/>
            <person name="Binder M."/>
            <person name="Riley R."/>
            <person name="Barry K."/>
            <person name="Blanchette R.A."/>
            <person name="Henrissat B."/>
            <person name="Martinez A.T."/>
            <person name="Otillar R."/>
            <person name="Spatafora J.W."/>
            <person name="Yadav J.S."/>
            <person name="Aerts A."/>
            <person name="Benoit I."/>
            <person name="Boyd A."/>
            <person name="Carlson A."/>
            <person name="Copeland A."/>
            <person name="Coutinho P.M."/>
            <person name="de Vries R.P."/>
            <person name="Ferreira P."/>
            <person name="Findley K."/>
            <person name="Foster B."/>
            <person name="Gaskell J."/>
            <person name="Glotzer D."/>
            <person name="Gorecki P."/>
            <person name="Heitman J."/>
            <person name="Hesse C."/>
            <person name="Hori C."/>
            <person name="Igarashi K."/>
            <person name="Jurgens J.A."/>
            <person name="Kallen N."/>
            <person name="Kersten P."/>
            <person name="Kohler A."/>
            <person name="Kuees U."/>
            <person name="Kumar T.K.A."/>
            <person name="Kuo A."/>
            <person name="LaButti K."/>
            <person name="Larrondo L.F."/>
            <person name="Lindquist E."/>
            <person name="Ling A."/>
            <person name="Lombard V."/>
            <person name="Lucas S."/>
            <person name="Lundell T."/>
            <person name="Martin R."/>
            <person name="McLaughlin D.J."/>
            <person name="Morgenstern I."/>
            <person name="Morin E."/>
            <person name="Murat C."/>
            <person name="Nagy L.G."/>
            <person name="Nolan M."/>
            <person name="Ohm R.A."/>
            <person name="Patyshakuliyeva A."/>
            <person name="Rokas A."/>
            <person name="Ruiz-Duenas F.J."/>
            <person name="Sabat G."/>
            <person name="Salamov A."/>
            <person name="Samejima M."/>
            <person name="Schmutz J."/>
            <person name="Slot J.C."/>
            <person name="St John F."/>
            <person name="Stenlid J."/>
            <person name="Sun H."/>
            <person name="Sun S."/>
            <person name="Syed K."/>
            <person name="Tsang A."/>
            <person name="Wiebenga A."/>
            <person name="Young D."/>
            <person name="Pisabarro A."/>
            <person name="Eastwood D.C."/>
            <person name="Martin F."/>
            <person name="Cullen D."/>
            <person name="Grigoriev I.V."/>
            <person name="Hibbett D.S."/>
        </authorList>
    </citation>
    <scope>NUCLEOTIDE SEQUENCE [LARGE SCALE GENOMIC DNA]</scope>
    <source>
        <strain evidence="2 3">ATCC 11539</strain>
    </source>
</reference>
<proteinExistence type="predicted"/>
<feature type="region of interest" description="Disordered" evidence="1">
    <location>
        <begin position="72"/>
        <end position="147"/>
    </location>
</feature>